<comment type="caution">
    <text evidence="2">The sequence shown here is derived from an EMBL/GenBank/DDBJ whole genome shotgun (WGS) entry which is preliminary data.</text>
</comment>
<name>A0A418NJT3_9SPHN</name>
<gene>
    <name evidence="2" type="ORF">D2V04_06265</name>
</gene>
<proteinExistence type="predicted"/>
<evidence type="ECO:0000313" key="2">
    <source>
        <dbReference type="EMBL" id="RIV79571.1"/>
    </source>
</evidence>
<organism evidence="2 3">
    <name type="scientific">Pelagerythrobacter aerophilus</name>
    <dbReference type="NCBI Taxonomy" id="2306995"/>
    <lineage>
        <taxon>Bacteria</taxon>
        <taxon>Pseudomonadati</taxon>
        <taxon>Pseudomonadota</taxon>
        <taxon>Alphaproteobacteria</taxon>
        <taxon>Sphingomonadales</taxon>
        <taxon>Erythrobacteraceae</taxon>
        <taxon>Pelagerythrobacter</taxon>
    </lineage>
</organism>
<keyword evidence="3" id="KW-1185">Reference proteome</keyword>
<feature type="region of interest" description="Disordered" evidence="1">
    <location>
        <begin position="101"/>
        <end position="123"/>
    </location>
</feature>
<evidence type="ECO:0000313" key="3">
    <source>
        <dbReference type="Proteomes" id="UP000285092"/>
    </source>
</evidence>
<sequence>MAKHTITNTSGGPRMVNTTTGAVMLKAGETRDDLELSDAELKSAKGTDWFAFGARAAKAAAAEPVNAGDLDALTKQVAALTKQVEDSNTAKVEAEKKLADAEKENAALTKQVEELTKPADKKS</sequence>
<dbReference type="RefSeq" id="WP_119512403.1">
    <property type="nucleotide sequence ID" value="NZ_QXFK01000014.1"/>
</dbReference>
<accession>A0A418NJT3</accession>
<reference evidence="2 3" key="1">
    <citation type="submission" date="2018-08" db="EMBL/GenBank/DDBJ databases">
        <title>Altererythrobacter sp.Ery1 and Ery12, the genome sequencing of novel strains in genus Alterythrobacter.</title>
        <authorList>
            <person name="Cheng H."/>
            <person name="Wu Y.-H."/>
            <person name="Fang C."/>
            <person name="Xu X.-W."/>
        </authorList>
    </citation>
    <scope>NUCLEOTIDE SEQUENCE [LARGE SCALE GENOMIC DNA]</scope>
    <source>
        <strain evidence="2 3">Ery1</strain>
    </source>
</reference>
<dbReference type="Proteomes" id="UP000285092">
    <property type="component" value="Unassembled WGS sequence"/>
</dbReference>
<dbReference type="AlphaFoldDB" id="A0A418NJT3"/>
<evidence type="ECO:0000256" key="1">
    <source>
        <dbReference type="SAM" id="MobiDB-lite"/>
    </source>
</evidence>
<dbReference type="EMBL" id="QXFK01000014">
    <property type="protein sequence ID" value="RIV79571.1"/>
    <property type="molecule type" value="Genomic_DNA"/>
</dbReference>
<protein>
    <submittedName>
        <fullName evidence="2">Uncharacterized protein</fullName>
    </submittedName>
</protein>